<evidence type="ECO:0000256" key="1">
    <source>
        <dbReference type="SAM" id="MobiDB-lite"/>
    </source>
</evidence>
<dbReference type="EMBL" id="JAHFXF010000373">
    <property type="protein sequence ID" value="KAG9689057.1"/>
    <property type="molecule type" value="Genomic_DNA"/>
</dbReference>
<proteinExistence type="predicted"/>
<accession>A0A9P8J5I1</accession>
<dbReference type="AlphaFoldDB" id="A0A9P8J5I1"/>
<feature type="compositionally biased region" description="Basic and acidic residues" evidence="1">
    <location>
        <begin position="189"/>
        <end position="240"/>
    </location>
</feature>
<feature type="compositionally biased region" description="Basic residues" evidence="1">
    <location>
        <begin position="49"/>
        <end position="72"/>
    </location>
</feature>
<organism evidence="2 3">
    <name type="scientific">Aureobasidium melanogenum</name>
    <name type="common">Aureobasidium pullulans var. melanogenum</name>
    <dbReference type="NCBI Taxonomy" id="46634"/>
    <lineage>
        <taxon>Eukaryota</taxon>
        <taxon>Fungi</taxon>
        <taxon>Dikarya</taxon>
        <taxon>Ascomycota</taxon>
        <taxon>Pezizomycotina</taxon>
        <taxon>Dothideomycetes</taxon>
        <taxon>Dothideomycetidae</taxon>
        <taxon>Dothideales</taxon>
        <taxon>Saccotheciaceae</taxon>
        <taxon>Aureobasidium</taxon>
    </lineage>
</organism>
<feature type="compositionally biased region" description="Basic and acidic residues" evidence="1">
    <location>
        <begin position="38"/>
        <end position="48"/>
    </location>
</feature>
<name>A0A9P8J5I1_AURME</name>
<protein>
    <submittedName>
        <fullName evidence="2">Uncharacterized protein</fullName>
    </submittedName>
</protein>
<feature type="compositionally biased region" description="Polar residues" evidence="1">
    <location>
        <begin position="177"/>
        <end position="186"/>
    </location>
</feature>
<gene>
    <name evidence="2" type="ORF">KCU76_g9152</name>
</gene>
<dbReference type="Proteomes" id="UP000779574">
    <property type="component" value="Unassembled WGS sequence"/>
</dbReference>
<feature type="compositionally biased region" description="Acidic residues" evidence="1">
    <location>
        <begin position="76"/>
        <end position="87"/>
    </location>
</feature>
<sequence length="240" mass="28229">MLCGMPSLANILLHSIAYMAEKFPDKWMEKIPYYREREEEIQQEEREARRARKEKHRRSHSHKRSSSHRRARHYDDDEQSESYDEEDYDRRDRRRHQSLDGRRQHAEDRSSYRRSYNPADYAPVDRYGFAVQAPGTSRPVVNGPMPGATSAATAFSDGSRPTSRSGPIPGYVPYANVYNTPAQSQHYPRGHEPRDSPRGSSDRLDRREYRPDQRGGRYRDDRNSGSDDDARYRRRSSRFD</sequence>
<feature type="region of interest" description="Disordered" evidence="1">
    <location>
        <begin position="38"/>
        <end position="240"/>
    </location>
</feature>
<evidence type="ECO:0000313" key="3">
    <source>
        <dbReference type="Proteomes" id="UP000779574"/>
    </source>
</evidence>
<reference evidence="2" key="2">
    <citation type="submission" date="2021-08" db="EMBL/GenBank/DDBJ databases">
        <authorList>
            <person name="Gostincar C."/>
            <person name="Sun X."/>
            <person name="Song Z."/>
            <person name="Gunde-Cimerman N."/>
        </authorList>
    </citation>
    <scope>NUCLEOTIDE SEQUENCE</scope>
    <source>
        <strain evidence="2">EXF-9911</strain>
    </source>
</reference>
<feature type="compositionally biased region" description="Basic and acidic residues" evidence="1">
    <location>
        <begin position="97"/>
        <end position="111"/>
    </location>
</feature>
<comment type="caution">
    <text evidence="2">The sequence shown here is derived from an EMBL/GenBank/DDBJ whole genome shotgun (WGS) entry which is preliminary data.</text>
</comment>
<evidence type="ECO:0000313" key="2">
    <source>
        <dbReference type="EMBL" id="KAG9689057.1"/>
    </source>
</evidence>
<feature type="non-terminal residue" evidence="2">
    <location>
        <position position="240"/>
    </location>
</feature>
<reference evidence="2" key="1">
    <citation type="journal article" date="2021" name="J Fungi (Basel)">
        <title>Virulence traits and population genomics of the black yeast Aureobasidium melanogenum.</title>
        <authorList>
            <person name="Cernosa A."/>
            <person name="Sun X."/>
            <person name="Gostincar C."/>
            <person name="Fang C."/>
            <person name="Gunde-Cimerman N."/>
            <person name="Song Z."/>
        </authorList>
    </citation>
    <scope>NUCLEOTIDE SEQUENCE</scope>
    <source>
        <strain evidence="2">EXF-9911</strain>
    </source>
</reference>
<dbReference type="OrthoDB" id="3925955at2759"/>